<reference evidence="2" key="1">
    <citation type="journal article" date="2020" name="Stud. Mycol.">
        <title>101 Dothideomycetes genomes: a test case for predicting lifestyles and emergence of pathogens.</title>
        <authorList>
            <person name="Haridas S."/>
            <person name="Albert R."/>
            <person name="Binder M."/>
            <person name="Bloem J."/>
            <person name="Labutti K."/>
            <person name="Salamov A."/>
            <person name="Andreopoulos B."/>
            <person name="Baker S."/>
            <person name="Barry K."/>
            <person name="Bills G."/>
            <person name="Bluhm B."/>
            <person name="Cannon C."/>
            <person name="Castanera R."/>
            <person name="Culley D."/>
            <person name="Daum C."/>
            <person name="Ezra D."/>
            <person name="Gonzalez J."/>
            <person name="Henrissat B."/>
            <person name="Kuo A."/>
            <person name="Liang C."/>
            <person name="Lipzen A."/>
            <person name="Lutzoni F."/>
            <person name="Magnuson J."/>
            <person name="Mondo S."/>
            <person name="Nolan M."/>
            <person name="Ohm R."/>
            <person name="Pangilinan J."/>
            <person name="Park H.-J."/>
            <person name="Ramirez L."/>
            <person name="Alfaro M."/>
            <person name="Sun H."/>
            <person name="Tritt A."/>
            <person name="Yoshinaga Y."/>
            <person name="Zwiers L.-H."/>
            <person name="Turgeon B."/>
            <person name="Goodwin S."/>
            <person name="Spatafora J."/>
            <person name="Crous P."/>
            <person name="Grigoriev I."/>
        </authorList>
    </citation>
    <scope>NUCLEOTIDE SEQUENCE</scope>
    <source>
        <strain evidence="2">CBS 121167</strain>
    </source>
</reference>
<dbReference type="EMBL" id="ML995486">
    <property type="protein sequence ID" value="KAF2141904.1"/>
    <property type="molecule type" value="Genomic_DNA"/>
</dbReference>
<accession>A0A6A6BF82</accession>
<organism evidence="2 3">
    <name type="scientific">Aplosporella prunicola CBS 121167</name>
    <dbReference type="NCBI Taxonomy" id="1176127"/>
    <lineage>
        <taxon>Eukaryota</taxon>
        <taxon>Fungi</taxon>
        <taxon>Dikarya</taxon>
        <taxon>Ascomycota</taxon>
        <taxon>Pezizomycotina</taxon>
        <taxon>Dothideomycetes</taxon>
        <taxon>Dothideomycetes incertae sedis</taxon>
        <taxon>Botryosphaeriales</taxon>
        <taxon>Aplosporellaceae</taxon>
        <taxon>Aplosporella</taxon>
    </lineage>
</organism>
<feature type="compositionally biased region" description="Acidic residues" evidence="1">
    <location>
        <begin position="11"/>
        <end position="24"/>
    </location>
</feature>
<evidence type="ECO:0000256" key="1">
    <source>
        <dbReference type="SAM" id="MobiDB-lite"/>
    </source>
</evidence>
<sequence length="307" mass="33765">MEPVTHSESSSESDTESSDSEGDPSSESKSDTESSDSEDESSSAKASTKLKYTKQPEPSSGSDSESTTDSGSSTESSDSGDDSAALSPQDLSNSATPITELLCAGRWETQSGPMTAYVSLLRRANDHSKLKQYLVALCKTKDLTAHVLREKLTSIRQLMRKHVKSGLRSIVIANLPCFPELIQCPFVFLTMVPDTTPCLDLLCRGGPKLKDGNFDCVAHGIVQTLQRKSDSKSGIFKLHNGYRRYTLSLCFEDEIVAVVRRCSKLHTQSSAIETRLRPLVLMNRSFFPELKGTVLVRTWENLTGLKW</sequence>
<proteinExistence type="predicted"/>
<protein>
    <submittedName>
        <fullName evidence="2">Uncharacterized protein</fullName>
    </submittedName>
</protein>
<keyword evidence="3" id="KW-1185">Reference proteome</keyword>
<dbReference type="RefSeq" id="XP_033397616.1">
    <property type="nucleotide sequence ID" value="XM_033545752.1"/>
</dbReference>
<evidence type="ECO:0000313" key="3">
    <source>
        <dbReference type="Proteomes" id="UP000799438"/>
    </source>
</evidence>
<gene>
    <name evidence="2" type="ORF">K452DRAFT_35200</name>
</gene>
<dbReference type="AlphaFoldDB" id="A0A6A6BF82"/>
<dbReference type="Proteomes" id="UP000799438">
    <property type="component" value="Unassembled WGS sequence"/>
</dbReference>
<feature type="region of interest" description="Disordered" evidence="1">
    <location>
        <begin position="1"/>
        <end position="92"/>
    </location>
</feature>
<dbReference type="OrthoDB" id="3799856at2759"/>
<name>A0A6A6BF82_9PEZI</name>
<evidence type="ECO:0000313" key="2">
    <source>
        <dbReference type="EMBL" id="KAF2141904.1"/>
    </source>
</evidence>
<feature type="compositionally biased region" description="Low complexity" evidence="1">
    <location>
        <begin position="59"/>
        <end position="77"/>
    </location>
</feature>
<dbReference type="GeneID" id="54303260"/>